<feature type="domain" description="EGF-like" evidence="4">
    <location>
        <begin position="570"/>
        <end position="600"/>
    </location>
</feature>
<feature type="domain" description="EGF-like" evidence="4">
    <location>
        <begin position="504"/>
        <end position="536"/>
    </location>
</feature>
<evidence type="ECO:0000256" key="2">
    <source>
        <dbReference type="SAM" id="Phobius"/>
    </source>
</evidence>
<dbReference type="AlphaFoldDB" id="A0A9D4MFT0"/>
<evidence type="ECO:0000313" key="6">
    <source>
        <dbReference type="Proteomes" id="UP000828390"/>
    </source>
</evidence>
<comment type="caution">
    <text evidence="5">The sequence shown here is derived from an EMBL/GenBank/DDBJ whole genome shotgun (WGS) entry which is preliminary data.</text>
</comment>
<reference evidence="5" key="1">
    <citation type="journal article" date="2019" name="bioRxiv">
        <title>The Genome of the Zebra Mussel, Dreissena polymorpha: A Resource for Invasive Species Research.</title>
        <authorList>
            <person name="McCartney M.A."/>
            <person name="Auch B."/>
            <person name="Kono T."/>
            <person name="Mallez S."/>
            <person name="Zhang Y."/>
            <person name="Obille A."/>
            <person name="Becker A."/>
            <person name="Abrahante J.E."/>
            <person name="Garbe J."/>
            <person name="Badalamenti J.P."/>
            <person name="Herman A."/>
            <person name="Mangelson H."/>
            <person name="Liachko I."/>
            <person name="Sullivan S."/>
            <person name="Sone E.D."/>
            <person name="Koren S."/>
            <person name="Silverstein K.A.T."/>
            <person name="Beckman K.B."/>
            <person name="Gohl D.M."/>
        </authorList>
    </citation>
    <scope>NUCLEOTIDE SEQUENCE</scope>
    <source>
        <strain evidence="5">Duluth1</strain>
        <tissue evidence="5">Whole animal</tissue>
    </source>
</reference>
<gene>
    <name evidence="5" type="ORF">DPMN_038628</name>
</gene>
<dbReference type="PANTHER" id="PTHR24043:SF8">
    <property type="entry name" value="EGF-LIKE DOMAIN-CONTAINING PROTEIN"/>
    <property type="match status" value="1"/>
</dbReference>
<keyword evidence="3" id="KW-0732">Signal</keyword>
<accession>A0A9D4MFT0</accession>
<keyword evidence="2" id="KW-0472">Membrane</keyword>
<feature type="domain" description="EGF-like" evidence="4">
    <location>
        <begin position="116"/>
        <end position="165"/>
    </location>
</feature>
<feature type="domain" description="EGF-like" evidence="4">
    <location>
        <begin position="204"/>
        <end position="237"/>
    </location>
</feature>
<keyword evidence="1" id="KW-0245">EGF-like domain</keyword>
<feature type="domain" description="EGF-like" evidence="4">
    <location>
        <begin position="770"/>
        <end position="799"/>
    </location>
</feature>
<feature type="domain" description="EGF-like" evidence="4">
    <location>
        <begin position="273"/>
        <end position="306"/>
    </location>
</feature>
<proteinExistence type="predicted"/>
<feature type="domain" description="EGF-like" evidence="4">
    <location>
        <begin position="461"/>
        <end position="502"/>
    </location>
</feature>
<keyword evidence="6" id="KW-1185">Reference proteome</keyword>
<feature type="domain" description="EGF-like" evidence="4">
    <location>
        <begin position="341"/>
        <end position="376"/>
    </location>
</feature>
<sequence>MLTPVLLLGVSMLAALVVPTNAQCGQINNCTQCFLQAGAYKCITCHDGFAINVAQTACCSAGCYKDSYGFVACNVNQTCVYEGCNTGFLGPKCTPCQSSIPHCDDCRAVAGSSKVECLICATGYNRTTDATQCCINAGCDVCTGTDNAACSVCKPGWFLYQNTCDQCGTTCVSPPNGTARCDPVTGSCYYGCQPNYHGSKCQRLCNLANCNTCSYNEPSDNLTCAVCVAGRYGPYCTPCNSNCLKDTGDICIHNGTCLDGCRPGYRGDKCDVSCAASVDLANCAVCDRYQFSCTVCKPGFWGPKCQSTCGVNCVEFGGARYCNISDGTCRDGCMPTYFKHDCSGSCPNCANNVCHRTTGTCLDPICDSGFFGETCNQSCPAYCGLDPNGLAYCDFTSGDCTYGCRDGYYGAKCTLGCSKFCKRSPANTEKGPLCYQATGNCLYACEPGFYTPTCGAVCRSTCVDRTCDINSGTCAECDKGINAGVMCPTGKCTPGYYGTTCESRCPGAQCINNMCNRQNGQCDNGCNTNYHGFYCTEICRCNAGGTERCEQADGSCKCRTGWTGKLCDKFCNEGCLGSQCTQDGTCFNGCKPGYYGSDCSGTCDNCVGRNCSGSMGVCTNGCVAGYYSNMCNLACPAECKECGSAGTCTKCKDTHYGLPACNLPCSDNCVVTSSGRVCNEISGTCLGDCKAGIFGAQCQTVCSVQCATVSCDRGNGAFTPCKTGYRGANCTATCSGNCKPANNGRTCGQLNGFCDNGCNTGFYGDDCVLTCPTNCANKQCDANGLCTGCTEGYYGSTCANQCSGCFELQCSSVNGDCKTKCVAGKYGTKCISNCLETCNDSTCDQTKGKCETKVTYPTLPPAASTADDEELSTGAIIGIAAGCFGALVIIIVFAFCCFYQMRWQADIMTRC</sequence>
<dbReference type="InterPro" id="IPR000742">
    <property type="entry name" value="EGF"/>
</dbReference>
<feature type="signal peptide" evidence="3">
    <location>
        <begin position="1"/>
        <end position="22"/>
    </location>
</feature>
<dbReference type="PANTHER" id="PTHR24043">
    <property type="entry name" value="SCAVENGER RECEPTOR CLASS F"/>
    <property type="match status" value="1"/>
</dbReference>
<feature type="chain" id="PRO_5039348722" description="EGF-like domain-containing protein" evidence="3">
    <location>
        <begin position="23"/>
        <end position="911"/>
    </location>
</feature>
<evidence type="ECO:0000256" key="1">
    <source>
        <dbReference type="ARBA" id="ARBA00022536"/>
    </source>
</evidence>
<dbReference type="EMBL" id="JAIWYP010000002">
    <property type="protein sequence ID" value="KAH3875365.1"/>
    <property type="molecule type" value="Genomic_DNA"/>
</dbReference>
<name>A0A9D4MFT0_DREPO</name>
<evidence type="ECO:0000256" key="3">
    <source>
        <dbReference type="SAM" id="SignalP"/>
    </source>
</evidence>
<protein>
    <recommendedName>
        <fullName evidence="4">EGF-like domain-containing protein</fullName>
    </recommendedName>
</protein>
<keyword evidence="2" id="KW-0812">Transmembrane</keyword>
<feature type="domain" description="EGF-like" evidence="4">
    <location>
        <begin position="660"/>
        <end position="699"/>
    </location>
</feature>
<organism evidence="5 6">
    <name type="scientific">Dreissena polymorpha</name>
    <name type="common">Zebra mussel</name>
    <name type="synonym">Mytilus polymorpha</name>
    <dbReference type="NCBI Taxonomy" id="45954"/>
    <lineage>
        <taxon>Eukaryota</taxon>
        <taxon>Metazoa</taxon>
        <taxon>Spiralia</taxon>
        <taxon>Lophotrochozoa</taxon>
        <taxon>Mollusca</taxon>
        <taxon>Bivalvia</taxon>
        <taxon>Autobranchia</taxon>
        <taxon>Heteroconchia</taxon>
        <taxon>Euheterodonta</taxon>
        <taxon>Imparidentia</taxon>
        <taxon>Neoheterodontei</taxon>
        <taxon>Myida</taxon>
        <taxon>Dreissenoidea</taxon>
        <taxon>Dreissenidae</taxon>
        <taxon>Dreissena</taxon>
    </lineage>
</organism>
<evidence type="ECO:0000259" key="4">
    <source>
        <dbReference type="SMART" id="SM00181"/>
    </source>
</evidence>
<feature type="domain" description="EGF-like" evidence="4">
    <location>
        <begin position="238"/>
        <end position="271"/>
    </location>
</feature>
<feature type="domain" description="EGF-like" evidence="4">
    <location>
        <begin position="729"/>
        <end position="768"/>
    </location>
</feature>
<dbReference type="InterPro" id="IPR042635">
    <property type="entry name" value="MEGF10/SREC1/2-like"/>
</dbReference>
<feature type="transmembrane region" description="Helical" evidence="2">
    <location>
        <begin position="875"/>
        <end position="899"/>
    </location>
</feature>
<dbReference type="Proteomes" id="UP000828390">
    <property type="component" value="Unassembled WGS sequence"/>
</dbReference>
<dbReference type="GO" id="GO:0005044">
    <property type="term" value="F:scavenger receptor activity"/>
    <property type="evidence" value="ECO:0007669"/>
    <property type="project" value="InterPro"/>
</dbReference>
<evidence type="ECO:0000313" key="5">
    <source>
        <dbReference type="EMBL" id="KAH3875365.1"/>
    </source>
</evidence>
<dbReference type="Gene3D" id="2.170.300.10">
    <property type="entry name" value="Tie2 ligand-binding domain superfamily"/>
    <property type="match status" value="1"/>
</dbReference>
<keyword evidence="2" id="KW-1133">Transmembrane helix</keyword>
<feature type="domain" description="EGF-like" evidence="4">
    <location>
        <begin position="538"/>
        <end position="568"/>
    </location>
</feature>
<reference evidence="5" key="2">
    <citation type="submission" date="2020-11" db="EMBL/GenBank/DDBJ databases">
        <authorList>
            <person name="McCartney M.A."/>
            <person name="Auch B."/>
            <person name="Kono T."/>
            <person name="Mallez S."/>
            <person name="Becker A."/>
            <person name="Gohl D.M."/>
            <person name="Silverstein K.A.T."/>
            <person name="Koren S."/>
            <person name="Bechman K.B."/>
            <person name="Herman A."/>
            <person name="Abrahante J.E."/>
            <person name="Garbe J."/>
        </authorList>
    </citation>
    <scope>NUCLEOTIDE SEQUENCE</scope>
    <source>
        <strain evidence="5">Duluth1</strain>
        <tissue evidence="5">Whole animal</tissue>
    </source>
</reference>
<dbReference type="SMART" id="SM00181">
    <property type="entry name" value="EGF"/>
    <property type="match status" value="12"/>
</dbReference>